<dbReference type="Pfam" id="PF00005">
    <property type="entry name" value="ABC_tran"/>
    <property type="match status" value="1"/>
</dbReference>
<dbReference type="GO" id="GO:0016020">
    <property type="term" value="C:membrane"/>
    <property type="evidence" value="ECO:0007669"/>
    <property type="project" value="InterPro"/>
</dbReference>
<dbReference type="SUPFAM" id="SSF52540">
    <property type="entry name" value="P-loop containing nucleoside triphosphate hydrolases"/>
    <property type="match status" value="1"/>
</dbReference>
<evidence type="ECO:0000256" key="1">
    <source>
        <dbReference type="ARBA" id="ARBA00022692"/>
    </source>
</evidence>
<dbReference type="GO" id="GO:0042626">
    <property type="term" value="F:ATPase-coupled transmembrane transporter activity"/>
    <property type="evidence" value="ECO:0007669"/>
    <property type="project" value="TreeGrafter"/>
</dbReference>
<evidence type="ECO:0000313" key="7">
    <source>
        <dbReference type="EMBL" id="VVA38905.1"/>
    </source>
</evidence>
<dbReference type="SUPFAM" id="SSF90123">
    <property type="entry name" value="ABC transporter transmembrane region"/>
    <property type="match status" value="1"/>
</dbReference>
<dbReference type="GO" id="GO:0005524">
    <property type="term" value="F:ATP binding"/>
    <property type="evidence" value="ECO:0007669"/>
    <property type="project" value="UniProtKB-KW"/>
</dbReference>
<evidence type="ECO:0000259" key="6">
    <source>
        <dbReference type="Pfam" id="PF00005"/>
    </source>
</evidence>
<dbReference type="InParanoid" id="A0A5E4GGB3"/>
<organism evidence="7 8">
    <name type="scientific">Prunus dulcis</name>
    <name type="common">Almond</name>
    <name type="synonym">Amygdalus dulcis</name>
    <dbReference type="NCBI Taxonomy" id="3755"/>
    <lineage>
        <taxon>Eukaryota</taxon>
        <taxon>Viridiplantae</taxon>
        <taxon>Streptophyta</taxon>
        <taxon>Embryophyta</taxon>
        <taxon>Tracheophyta</taxon>
        <taxon>Spermatophyta</taxon>
        <taxon>Magnoliopsida</taxon>
        <taxon>eudicotyledons</taxon>
        <taxon>Gunneridae</taxon>
        <taxon>Pentapetalae</taxon>
        <taxon>rosids</taxon>
        <taxon>fabids</taxon>
        <taxon>Rosales</taxon>
        <taxon>Rosaceae</taxon>
        <taxon>Amygdaloideae</taxon>
        <taxon>Amygdaleae</taxon>
        <taxon>Prunus</taxon>
    </lineage>
</organism>
<dbReference type="InterPro" id="IPR050173">
    <property type="entry name" value="ABC_transporter_C-like"/>
</dbReference>
<feature type="domain" description="ABC transporter" evidence="6">
    <location>
        <begin position="93"/>
        <end position="251"/>
    </location>
</feature>
<evidence type="ECO:0000256" key="3">
    <source>
        <dbReference type="ARBA" id="ARBA00022840"/>
    </source>
</evidence>
<keyword evidence="3" id="KW-0067">ATP-binding</keyword>
<gene>
    <name evidence="7" type="ORF">ALMOND_2B017918</name>
</gene>
<dbReference type="EMBL" id="CABIKO010000709">
    <property type="protein sequence ID" value="VVA38905.1"/>
    <property type="molecule type" value="Genomic_DNA"/>
</dbReference>
<keyword evidence="1" id="KW-0812">Transmembrane</keyword>
<evidence type="ECO:0000256" key="2">
    <source>
        <dbReference type="ARBA" id="ARBA00022741"/>
    </source>
</evidence>
<dbReference type="OMA" id="QATIRCH"/>
<dbReference type="PANTHER" id="PTHR24223">
    <property type="entry name" value="ATP-BINDING CASSETTE SUB-FAMILY C"/>
    <property type="match status" value="1"/>
</dbReference>
<accession>A0A5E4GGB3</accession>
<keyword evidence="4" id="KW-1133">Transmembrane helix</keyword>
<evidence type="ECO:0000256" key="4">
    <source>
        <dbReference type="ARBA" id="ARBA00022989"/>
    </source>
</evidence>
<proteinExistence type="predicted"/>
<dbReference type="Proteomes" id="UP000327085">
    <property type="component" value="Unassembled WGS sequence"/>
</dbReference>
<dbReference type="GO" id="GO:0016887">
    <property type="term" value="F:ATP hydrolysis activity"/>
    <property type="evidence" value="ECO:0007669"/>
    <property type="project" value="InterPro"/>
</dbReference>
<dbReference type="Gene3D" id="3.40.50.300">
    <property type="entry name" value="P-loop containing nucleotide triphosphate hydrolases"/>
    <property type="match status" value="1"/>
</dbReference>
<dbReference type="InterPro" id="IPR036640">
    <property type="entry name" value="ABC1_TM_sf"/>
</dbReference>
<reference evidence="8" key="1">
    <citation type="journal article" date="2020" name="Plant J.">
        <title>Transposons played a major role in the diversification between the closely related almond and peach genomes: results from the almond genome sequence.</title>
        <authorList>
            <person name="Alioto T."/>
            <person name="Alexiou K.G."/>
            <person name="Bardil A."/>
            <person name="Barteri F."/>
            <person name="Castanera R."/>
            <person name="Cruz F."/>
            <person name="Dhingra A."/>
            <person name="Duval H."/>
            <person name="Fernandez I Marti A."/>
            <person name="Frias L."/>
            <person name="Galan B."/>
            <person name="Garcia J.L."/>
            <person name="Howad W."/>
            <person name="Gomez-Garrido J."/>
            <person name="Gut M."/>
            <person name="Julca I."/>
            <person name="Morata J."/>
            <person name="Puigdomenech P."/>
            <person name="Ribeca P."/>
            <person name="Rubio Cabetas M.J."/>
            <person name="Vlasova A."/>
            <person name="Wirthensohn M."/>
            <person name="Garcia-Mas J."/>
            <person name="Gabaldon T."/>
            <person name="Casacuberta J.M."/>
            <person name="Arus P."/>
        </authorList>
    </citation>
    <scope>NUCLEOTIDE SEQUENCE [LARGE SCALE GENOMIC DNA]</scope>
    <source>
        <strain evidence="8">cv. Texas</strain>
    </source>
</reference>
<dbReference type="InterPro" id="IPR003439">
    <property type="entry name" value="ABC_transporter-like_ATP-bd"/>
</dbReference>
<evidence type="ECO:0000313" key="8">
    <source>
        <dbReference type="Proteomes" id="UP000327085"/>
    </source>
</evidence>
<dbReference type="PANTHER" id="PTHR24223:SF181">
    <property type="entry name" value="ABC TRANSPORTER C FAMILY MEMBER 3"/>
    <property type="match status" value="1"/>
</dbReference>
<protein>
    <submittedName>
        <fullName evidence="7">PREDICTED: ABC transporter</fullName>
    </submittedName>
</protein>
<keyword evidence="2" id="KW-0547">Nucleotide-binding</keyword>
<dbReference type="AlphaFoldDB" id="A0A5E4GGB3"/>
<sequence>LVPIPAGVIDPGLVILAVTYGLNINMLQAWVIWNLCNVENKIISVERLLQYATIPSEPPLVIESNQPDRSWPLRGKVDIHDLLYAPHMPLVLRGIMCTLPGGMKTGIMGGTGSGKSTLIQTLFRIVDPASGLILIDGIDISSIGLHDLRSRLSIIPQDLTMFAGTALDKCQLGDEVRRKEGKLDSTGLFYGYPKIEGIYDALDSILRHGNSLVYVHMVAAVSENGENWSMGQRQLVYLGRVLLKKSKVLVLV</sequence>
<dbReference type="InterPro" id="IPR027417">
    <property type="entry name" value="P-loop_NTPase"/>
</dbReference>
<evidence type="ECO:0000256" key="5">
    <source>
        <dbReference type="ARBA" id="ARBA00023136"/>
    </source>
</evidence>
<dbReference type="Gramene" id="VVA38905">
    <property type="protein sequence ID" value="VVA38905"/>
    <property type="gene ID" value="Prudul26B017918"/>
</dbReference>
<keyword evidence="5" id="KW-0472">Membrane</keyword>
<name>A0A5E4GGB3_PRUDU</name>
<feature type="non-terminal residue" evidence="7">
    <location>
        <position position="1"/>
    </location>
</feature>